<evidence type="ECO:0000313" key="3">
    <source>
        <dbReference type="Proteomes" id="UP000031278"/>
    </source>
</evidence>
<dbReference type="Proteomes" id="UP000031278">
    <property type="component" value="Unassembled WGS sequence"/>
</dbReference>
<dbReference type="InterPro" id="IPR024726">
    <property type="entry name" value="FhuF_C"/>
</dbReference>
<dbReference type="Pfam" id="PF11575">
    <property type="entry name" value="FhuF_C"/>
    <property type="match status" value="1"/>
</dbReference>
<dbReference type="AlphaFoldDB" id="A0A0B9H1Z1"/>
<dbReference type="GO" id="GO:0051537">
    <property type="term" value="F:2 iron, 2 sulfur cluster binding"/>
    <property type="evidence" value="ECO:0007669"/>
    <property type="project" value="InterPro"/>
</dbReference>
<dbReference type="EMBL" id="JWLZ01000169">
    <property type="protein sequence ID" value="KHT62832.1"/>
    <property type="molecule type" value="Genomic_DNA"/>
</dbReference>
<gene>
    <name evidence="2" type="ORF">RJ45_15140</name>
</gene>
<proteinExistence type="predicted"/>
<reference evidence="2 3" key="1">
    <citation type="submission" date="2014-12" db="EMBL/GenBank/DDBJ databases">
        <title>Genome sequencing of Photobacterium gaetbulicola AD005a.</title>
        <authorList>
            <person name="Adrian T.G.S."/>
            <person name="Chan K.G."/>
        </authorList>
    </citation>
    <scope>NUCLEOTIDE SEQUENCE [LARGE SCALE GENOMIC DNA]</scope>
    <source>
        <strain evidence="2 3">AD005a</strain>
    </source>
</reference>
<evidence type="ECO:0000313" key="2">
    <source>
        <dbReference type="EMBL" id="KHT62832.1"/>
    </source>
</evidence>
<dbReference type="RefSeq" id="WP_156136273.1">
    <property type="nucleotide sequence ID" value="NZ_JWLZ01000169.1"/>
</dbReference>
<name>A0A0B9H1Z1_9GAMM</name>
<evidence type="ECO:0000259" key="1">
    <source>
        <dbReference type="Pfam" id="PF11575"/>
    </source>
</evidence>
<organism evidence="2 3">
    <name type="scientific">Photobacterium gaetbulicola</name>
    <dbReference type="NCBI Taxonomy" id="1295392"/>
    <lineage>
        <taxon>Bacteria</taxon>
        <taxon>Pseudomonadati</taxon>
        <taxon>Pseudomonadota</taxon>
        <taxon>Gammaproteobacteria</taxon>
        <taxon>Vibrionales</taxon>
        <taxon>Vibrionaceae</taxon>
        <taxon>Photobacterium</taxon>
    </lineage>
</organism>
<feature type="domain" description="Ferric siderophore reductase C-terminal" evidence="1">
    <location>
        <begin position="242"/>
        <end position="260"/>
    </location>
</feature>
<comment type="caution">
    <text evidence="2">The sequence shown here is derived from an EMBL/GenBank/DDBJ whole genome shotgun (WGS) entry which is preliminary data.</text>
</comment>
<protein>
    <recommendedName>
        <fullName evidence="1">Ferric siderophore reductase C-terminal domain-containing protein</fullName>
    </recommendedName>
</protein>
<accession>A0A0B9H1Z1</accession>
<sequence length="279" mass="31180">MNLSAELAPIWLGEPVNPTLDSQLDWLFQREPFFRLQYGDVGQPLPEWMESQLEITIGRFSLDVGARHAVGASLWLKSFTAHLISGLAALRLKFNRVPLLSIEQISLDVAENGKLKRVGISPNIPFLCLPDDPLAHETSANVVESEQVLDQHLSGLIIEVGQYLAPKFKEQKVNTPQFWGAMGYAVGLVFQKLTQHGCDRALIEQLQPKADQWLAGLLPDFSELNGVRAASLGEASIYYIRRETCCLKYKLEGKKHCATCQQREPKAQLALYQSKVPTL</sequence>